<organism evidence="3">
    <name type="scientific">marine sediment metagenome</name>
    <dbReference type="NCBI Taxonomy" id="412755"/>
    <lineage>
        <taxon>unclassified sequences</taxon>
        <taxon>metagenomes</taxon>
        <taxon>ecological metagenomes</taxon>
    </lineage>
</organism>
<keyword evidence="2" id="KW-0946">Virion</keyword>
<comment type="caution">
    <text evidence="3">The sequence shown here is derived from an EMBL/GenBank/DDBJ whole genome shotgun (WGS) entry which is preliminary data.</text>
</comment>
<dbReference type="SUPFAM" id="SSF56563">
    <property type="entry name" value="Major capsid protein gp5"/>
    <property type="match status" value="1"/>
</dbReference>
<reference evidence="3" key="1">
    <citation type="journal article" date="2014" name="Front. Microbiol.">
        <title>High frequency of phylogenetically diverse reductive dehalogenase-homologous genes in deep subseafloor sedimentary metagenomes.</title>
        <authorList>
            <person name="Kawai M."/>
            <person name="Futagami T."/>
            <person name="Toyoda A."/>
            <person name="Takaki Y."/>
            <person name="Nishi S."/>
            <person name="Hori S."/>
            <person name="Arai W."/>
            <person name="Tsubouchi T."/>
            <person name="Morono Y."/>
            <person name="Uchiyama I."/>
            <person name="Ito T."/>
            <person name="Fujiyama A."/>
            <person name="Inagaki F."/>
            <person name="Takami H."/>
        </authorList>
    </citation>
    <scope>NUCLEOTIDE SEQUENCE</scope>
    <source>
        <strain evidence="3">Expedition CK06-06</strain>
    </source>
</reference>
<dbReference type="AlphaFoldDB" id="X0TRD5"/>
<name>X0TRD5_9ZZZZ</name>
<dbReference type="NCBIfam" id="TIGR01554">
    <property type="entry name" value="major_cap_HK97"/>
    <property type="match status" value="1"/>
</dbReference>
<dbReference type="InterPro" id="IPR024455">
    <property type="entry name" value="Phage_capsid"/>
</dbReference>
<evidence type="ECO:0000256" key="2">
    <source>
        <dbReference type="ARBA" id="ARBA00022844"/>
    </source>
</evidence>
<sequence length="319" mass="34328">MAILLAEAAKLSTDILLAGIIETIVKDSPVLQRLPFIEVVGNGLTYNRELTLPVVAWYNENEAWGAETAPTLKKVTAGLEILGANADVDNFIKATRSNIQDVEAAVIELNAKSIRHEFEKTFIDGLGTAGAKDFAGLDALAPVHDDWAADTAYVLEDYVIATTFNGWRYEATVAGSSHATTEPTWPTTEGSTVVDEGVTWTCRRCPSIEAGTNGATLTLAFLDELIDKVLGGKPDLLLMSRRSRRKVNLLSRASGVNLQTERDEFGNFIDLYNGIPVGVSDWILDNVTQGSSDVTSSIYAFQMGEGALCGLSSPGLIQV</sequence>
<feature type="non-terminal residue" evidence="3">
    <location>
        <position position="319"/>
    </location>
</feature>
<evidence type="ECO:0000313" key="3">
    <source>
        <dbReference type="EMBL" id="GAF78695.1"/>
    </source>
</evidence>
<gene>
    <name evidence="3" type="ORF">S01H1_03591</name>
</gene>
<dbReference type="InterPro" id="IPR048813">
    <property type="entry name" value="GP7-like"/>
</dbReference>
<dbReference type="EMBL" id="BARS01001945">
    <property type="protein sequence ID" value="GAF78695.1"/>
    <property type="molecule type" value="Genomic_DNA"/>
</dbReference>
<dbReference type="NCBIfam" id="NF045672">
    <property type="entry name" value="MCP_gp7_epsi_15"/>
    <property type="match status" value="1"/>
</dbReference>
<evidence type="ECO:0000256" key="1">
    <source>
        <dbReference type="ARBA" id="ARBA00004328"/>
    </source>
</evidence>
<proteinExistence type="predicted"/>
<accession>X0TRD5</accession>
<dbReference type="GO" id="GO:0044423">
    <property type="term" value="C:virion component"/>
    <property type="evidence" value="ECO:0007669"/>
    <property type="project" value="UniProtKB-KW"/>
</dbReference>
<protein>
    <submittedName>
        <fullName evidence="3">Uncharacterized protein</fullName>
    </submittedName>
</protein>
<comment type="subcellular location">
    <subcellularLocation>
        <location evidence="1">Virion</location>
    </subcellularLocation>
</comment>